<accession>A0A8J4VEP1</accession>
<name>A0A8J4VEP1_9ROSI</name>
<dbReference type="AlphaFoldDB" id="A0A8J4VEP1"/>
<gene>
    <name evidence="1" type="ORF">CMV_026723</name>
</gene>
<proteinExistence type="predicted"/>
<organism evidence="1 2">
    <name type="scientific">Castanea mollissima</name>
    <name type="common">Chinese chestnut</name>
    <dbReference type="NCBI Taxonomy" id="60419"/>
    <lineage>
        <taxon>Eukaryota</taxon>
        <taxon>Viridiplantae</taxon>
        <taxon>Streptophyta</taxon>
        <taxon>Embryophyta</taxon>
        <taxon>Tracheophyta</taxon>
        <taxon>Spermatophyta</taxon>
        <taxon>Magnoliopsida</taxon>
        <taxon>eudicotyledons</taxon>
        <taxon>Gunneridae</taxon>
        <taxon>Pentapetalae</taxon>
        <taxon>rosids</taxon>
        <taxon>fabids</taxon>
        <taxon>Fagales</taxon>
        <taxon>Fagaceae</taxon>
        <taxon>Castanea</taxon>
    </lineage>
</organism>
<evidence type="ECO:0000313" key="2">
    <source>
        <dbReference type="Proteomes" id="UP000737018"/>
    </source>
</evidence>
<sequence length="72" mass="7916">MWIYLTLPSEPKGSIPSCYLPCHSLGLCSFLEIGNYEVCLTVAVVINYPLVATLLSRGSRNNSCNPCSIVMY</sequence>
<dbReference type="EMBL" id="JRKL02008177">
    <property type="protein sequence ID" value="KAF3947099.1"/>
    <property type="molecule type" value="Genomic_DNA"/>
</dbReference>
<comment type="caution">
    <text evidence="1">The sequence shown here is derived from an EMBL/GenBank/DDBJ whole genome shotgun (WGS) entry which is preliminary data.</text>
</comment>
<evidence type="ECO:0000313" key="1">
    <source>
        <dbReference type="EMBL" id="KAF3947099.1"/>
    </source>
</evidence>
<reference evidence="1" key="1">
    <citation type="submission" date="2020-03" db="EMBL/GenBank/DDBJ databases">
        <title>Castanea mollissima Vanexum genome sequencing.</title>
        <authorList>
            <person name="Staton M."/>
        </authorList>
    </citation>
    <scope>NUCLEOTIDE SEQUENCE</scope>
    <source>
        <tissue evidence="1">Leaf</tissue>
    </source>
</reference>
<protein>
    <submittedName>
        <fullName evidence="1">Uncharacterized protein</fullName>
    </submittedName>
</protein>
<dbReference type="Proteomes" id="UP000737018">
    <property type="component" value="Unassembled WGS sequence"/>
</dbReference>
<dbReference type="OrthoDB" id="10432051at2759"/>
<keyword evidence="2" id="KW-1185">Reference proteome</keyword>